<gene>
    <name evidence="1" type="ORF">FSCOSCO3_A033406</name>
</gene>
<dbReference type="EMBL" id="CAWUFR010001976">
    <property type="protein sequence ID" value="CAK6984587.1"/>
    <property type="molecule type" value="Genomic_DNA"/>
</dbReference>
<dbReference type="AlphaFoldDB" id="A0AAV1QND2"/>
<comment type="caution">
    <text evidence="1">The sequence shown here is derived from an EMBL/GenBank/DDBJ whole genome shotgun (WGS) entry which is preliminary data.</text>
</comment>
<organism evidence="1 2">
    <name type="scientific">Scomber scombrus</name>
    <name type="common">Atlantic mackerel</name>
    <name type="synonym">Scomber vernalis</name>
    <dbReference type="NCBI Taxonomy" id="13677"/>
    <lineage>
        <taxon>Eukaryota</taxon>
        <taxon>Metazoa</taxon>
        <taxon>Chordata</taxon>
        <taxon>Craniata</taxon>
        <taxon>Vertebrata</taxon>
        <taxon>Euteleostomi</taxon>
        <taxon>Actinopterygii</taxon>
        <taxon>Neopterygii</taxon>
        <taxon>Teleostei</taxon>
        <taxon>Neoteleostei</taxon>
        <taxon>Acanthomorphata</taxon>
        <taxon>Pelagiaria</taxon>
        <taxon>Scombriformes</taxon>
        <taxon>Scombridae</taxon>
        <taxon>Scomber</taxon>
    </lineage>
</organism>
<keyword evidence="2" id="KW-1185">Reference proteome</keyword>
<accession>A0AAV1QND2</accession>
<evidence type="ECO:0000313" key="2">
    <source>
        <dbReference type="Proteomes" id="UP001314229"/>
    </source>
</evidence>
<protein>
    <submittedName>
        <fullName evidence="1">Interferon-induced protein 44-like isoform X4</fullName>
    </submittedName>
</protein>
<dbReference type="Proteomes" id="UP001314229">
    <property type="component" value="Unassembled WGS sequence"/>
</dbReference>
<sequence>MEQINEQLGIPLNCIFPVKNYSEEINLNNNIDSLILTTLRDIIISGEEFMNNKMNQS</sequence>
<evidence type="ECO:0000313" key="1">
    <source>
        <dbReference type="EMBL" id="CAK6984587.1"/>
    </source>
</evidence>
<name>A0AAV1QND2_SCOSC</name>
<proteinExistence type="predicted"/>
<reference evidence="1 2" key="1">
    <citation type="submission" date="2024-01" db="EMBL/GenBank/DDBJ databases">
        <authorList>
            <person name="Alioto T."/>
            <person name="Alioto T."/>
            <person name="Gomez Garrido J."/>
        </authorList>
    </citation>
    <scope>NUCLEOTIDE SEQUENCE [LARGE SCALE GENOMIC DNA]</scope>
</reference>